<evidence type="ECO:0000256" key="3">
    <source>
        <dbReference type="ARBA" id="ARBA00022705"/>
    </source>
</evidence>
<dbReference type="Pfam" id="PF03796">
    <property type="entry name" value="DnaB_C"/>
    <property type="match status" value="1"/>
</dbReference>
<evidence type="ECO:0000256" key="9">
    <source>
        <dbReference type="ARBA" id="ARBA00023235"/>
    </source>
</evidence>
<evidence type="ECO:0000256" key="6">
    <source>
        <dbReference type="ARBA" id="ARBA00022806"/>
    </source>
</evidence>
<evidence type="ECO:0000256" key="7">
    <source>
        <dbReference type="ARBA" id="ARBA00022840"/>
    </source>
</evidence>
<dbReference type="InterPro" id="IPR016136">
    <property type="entry name" value="DNA_helicase_N/primase_C"/>
</dbReference>
<dbReference type="InterPro" id="IPR036185">
    <property type="entry name" value="DNA_heli_DnaB-like_N_sf"/>
</dbReference>
<dbReference type="SMART" id="SM00382">
    <property type="entry name" value="AAA"/>
    <property type="match status" value="1"/>
</dbReference>
<name>A0A399FVI5_9ACTN</name>
<dbReference type="PANTHER" id="PTHR30153">
    <property type="entry name" value="REPLICATIVE DNA HELICASE DNAB"/>
    <property type="match status" value="1"/>
</dbReference>
<dbReference type="GO" id="GO:0043139">
    <property type="term" value="F:5'-3' DNA helicase activity"/>
    <property type="evidence" value="ECO:0007669"/>
    <property type="project" value="UniProtKB-EC"/>
</dbReference>
<keyword evidence="7" id="KW-0067">ATP-binding</keyword>
<dbReference type="KEGG" id="thao:NI17_024105"/>
<evidence type="ECO:0000256" key="1">
    <source>
        <dbReference type="ARBA" id="ARBA00008428"/>
    </source>
</evidence>
<evidence type="ECO:0000256" key="10">
    <source>
        <dbReference type="ARBA" id="ARBA00044969"/>
    </source>
</evidence>
<dbReference type="Proteomes" id="UP000265719">
    <property type="component" value="Plasmid pTH1"/>
</dbReference>
<evidence type="ECO:0000256" key="12">
    <source>
        <dbReference type="ARBA" id="ARBA00045002"/>
    </source>
</evidence>
<protein>
    <recommendedName>
        <fullName evidence="11">Replicative DNA helicase DnaB</fullName>
        <ecNumber evidence="10">5.6.2.3</ecNumber>
    </recommendedName>
    <alternativeName>
        <fullName evidence="12">DNA 5'-3' helicase DnaB</fullName>
    </alternativeName>
</protein>
<dbReference type="GO" id="GO:0016787">
    <property type="term" value="F:hydrolase activity"/>
    <property type="evidence" value="ECO:0007669"/>
    <property type="project" value="UniProtKB-KW"/>
</dbReference>
<evidence type="ECO:0000256" key="11">
    <source>
        <dbReference type="ARBA" id="ARBA00044995"/>
    </source>
</evidence>
<evidence type="ECO:0000256" key="2">
    <source>
        <dbReference type="ARBA" id="ARBA00022515"/>
    </source>
</evidence>
<dbReference type="RefSeq" id="WP_068693643.1">
    <property type="nucleotide sequence ID" value="NZ_CP063197.1"/>
</dbReference>
<dbReference type="GO" id="GO:0005829">
    <property type="term" value="C:cytosol"/>
    <property type="evidence" value="ECO:0007669"/>
    <property type="project" value="TreeGrafter"/>
</dbReference>
<evidence type="ECO:0000256" key="13">
    <source>
        <dbReference type="ARBA" id="ARBA00048954"/>
    </source>
</evidence>
<comment type="catalytic activity">
    <reaction evidence="13">
        <text>ATP + H2O = ADP + phosphate + H(+)</text>
        <dbReference type="Rhea" id="RHEA:13065"/>
        <dbReference type="ChEBI" id="CHEBI:15377"/>
        <dbReference type="ChEBI" id="CHEBI:15378"/>
        <dbReference type="ChEBI" id="CHEBI:30616"/>
        <dbReference type="ChEBI" id="CHEBI:43474"/>
        <dbReference type="ChEBI" id="CHEBI:456216"/>
        <dbReference type="EC" id="5.6.2.3"/>
    </reaction>
</comment>
<dbReference type="EC" id="5.6.2.3" evidence="10"/>
<dbReference type="Pfam" id="PF00772">
    <property type="entry name" value="DnaB"/>
    <property type="match status" value="1"/>
</dbReference>
<evidence type="ECO:0000256" key="5">
    <source>
        <dbReference type="ARBA" id="ARBA00022801"/>
    </source>
</evidence>
<dbReference type="SUPFAM" id="SSF52540">
    <property type="entry name" value="P-loop containing nucleoside triphosphate hydrolases"/>
    <property type="match status" value="1"/>
</dbReference>
<sequence>MTGQLEPALEERALPHDITAEQAVLGGVLLNPDVLHEVLEIVEAADFYRPAHQVILNVATQMSDQGQALDAITVHAELVRRGEAMRVGGAPYLHTLIETVPTTANTTYYARIVAEKAQLRRLVEAGLGIAQLGYTGQGEADDLVTRGERLWQRAARLGDDDPMVTTYADLLPDLVDRMGATAEEEGLVPLPYVDLAHLLGGGLRPGQLVVVGGRPGHGKTTIALDLTRHAARAGHHVLFVNLEMTDQELGHKILAAETQVPLGKITDPEAPLNAEEWARVERHLVHRHELPITIDHDPHCTLARIRGRVSALARAGTPAGLVVIDYLQLITHAAADTREQQIAETTRSLKLLAREMKVPVLLLAQVNREAAKRDDGMPRLSDFRESGAVEQDANIALMIHNPGADDPETPRQGELDIRVAKNRGGPLGNVTVAAQLHYARCVNLARP</sequence>
<keyword evidence="2" id="KW-0639">Primosome</keyword>
<dbReference type="GO" id="GO:0003677">
    <property type="term" value="F:DNA binding"/>
    <property type="evidence" value="ECO:0007669"/>
    <property type="project" value="UniProtKB-KW"/>
</dbReference>
<proteinExistence type="inferred from homology"/>
<gene>
    <name evidence="14" type="ORF">NI17_024105</name>
</gene>
<dbReference type="EMBL" id="CP063197">
    <property type="protein sequence ID" value="UOE22298.1"/>
    <property type="molecule type" value="Genomic_DNA"/>
</dbReference>
<keyword evidence="6 14" id="KW-0347">Helicase</keyword>
<keyword evidence="15" id="KW-1185">Reference proteome</keyword>
<geneLocation type="plasmid" evidence="14 15">
    <name>pTH1</name>
</geneLocation>
<dbReference type="InterPro" id="IPR003593">
    <property type="entry name" value="AAA+_ATPase"/>
</dbReference>
<dbReference type="SUPFAM" id="SSF48024">
    <property type="entry name" value="N-terminal domain of DnaB helicase"/>
    <property type="match status" value="1"/>
</dbReference>
<keyword evidence="4" id="KW-0547">Nucleotide-binding</keyword>
<dbReference type="GO" id="GO:0005524">
    <property type="term" value="F:ATP binding"/>
    <property type="evidence" value="ECO:0007669"/>
    <property type="project" value="UniProtKB-KW"/>
</dbReference>
<dbReference type="Gene3D" id="3.40.50.300">
    <property type="entry name" value="P-loop containing nucleotide triphosphate hydrolases"/>
    <property type="match status" value="1"/>
</dbReference>
<keyword evidence="9" id="KW-0413">Isomerase</keyword>
<reference evidence="14" key="1">
    <citation type="submission" date="2020-10" db="EMBL/GenBank/DDBJ databases">
        <title>De novo genome project of the cellulose decomposer Thermobifida halotolerans type strain.</title>
        <authorList>
            <person name="Nagy I."/>
            <person name="Horvath B."/>
            <person name="Kukolya J."/>
            <person name="Nagy I."/>
            <person name="Orsini M."/>
        </authorList>
    </citation>
    <scope>NUCLEOTIDE SEQUENCE</scope>
    <source>
        <strain evidence="14">DSM 44931</strain>
        <plasmid evidence="14">pTH1</plasmid>
    </source>
</reference>
<dbReference type="PROSITE" id="PS51199">
    <property type="entry name" value="SF4_HELICASE"/>
    <property type="match status" value="1"/>
</dbReference>
<dbReference type="GO" id="GO:0006269">
    <property type="term" value="P:DNA replication, synthesis of primer"/>
    <property type="evidence" value="ECO:0007669"/>
    <property type="project" value="UniProtKB-KW"/>
</dbReference>
<dbReference type="InterPro" id="IPR007693">
    <property type="entry name" value="DNA_helicase_DnaB-like_N"/>
</dbReference>
<dbReference type="PANTHER" id="PTHR30153:SF2">
    <property type="entry name" value="REPLICATIVE DNA HELICASE"/>
    <property type="match status" value="1"/>
</dbReference>
<dbReference type="GO" id="GO:1990077">
    <property type="term" value="C:primosome complex"/>
    <property type="evidence" value="ECO:0007669"/>
    <property type="project" value="UniProtKB-KW"/>
</dbReference>
<dbReference type="InterPro" id="IPR027417">
    <property type="entry name" value="P-loop_NTPase"/>
</dbReference>
<accession>A0A399FVI5</accession>
<dbReference type="AlphaFoldDB" id="A0A399FVI5"/>
<dbReference type="InterPro" id="IPR007694">
    <property type="entry name" value="DNA_helicase_DnaB-like_C"/>
</dbReference>
<keyword evidence="5" id="KW-0378">Hydrolase</keyword>
<keyword evidence="3" id="KW-0235">DNA replication</keyword>
<keyword evidence="14" id="KW-0614">Plasmid</keyword>
<organism evidence="14 15">
    <name type="scientific">Thermobifida halotolerans</name>
    <dbReference type="NCBI Taxonomy" id="483545"/>
    <lineage>
        <taxon>Bacteria</taxon>
        <taxon>Bacillati</taxon>
        <taxon>Actinomycetota</taxon>
        <taxon>Actinomycetes</taxon>
        <taxon>Streptosporangiales</taxon>
        <taxon>Nocardiopsidaceae</taxon>
        <taxon>Thermobifida</taxon>
    </lineage>
</organism>
<dbReference type="Gene3D" id="1.10.860.10">
    <property type="entry name" value="DNAb Helicase, Chain A"/>
    <property type="match status" value="1"/>
</dbReference>
<keyword evidence="8" id="KW-0238">DNA-binding</keyword>
<evidence type="ECO:0000313" key="15">
    <source>
        <dbReference type="Proteomes" id="UP000265719"/>
    </source>
</evidence>
<evidence type="ECO:0000256" key="8">
    <source>
        <dbReference type="ARBA" id="ARBA00023125"/>
    </source>
</evidence>
<dbReference type="FunFam" id="1.10.860.10:FF:000001">
    <property type="entry name" value="Replicative DNA helicase"/>
    <property type="match status" value="1"/>
</dbReference>
<evidence type="ECO:0000313" key="14">
    <source>
        <dbReference type="EMBL" id="UOE22298.1"/>
    </source>
</evidence>
<evidence type="ECO:0000256" key="4">
    <source>
        <dbReference type="ARBA" id="ARBA00022741"/>
    </source>
</evidence>
<comment type="similarity">
    <text evidence="1">Belongs to the helicase family. DnaB subfamily.</text>
</comment>